<dbReference type="Pfam" id="PF12697">
    <property type="entry name" value="Abhydrolase_6"/>
    <property type="match status" value="1"/>
</dbReference>
<accession>A0A840PLU8</accession>
<dbReference type="InterPro" id="IPR052897">
    <property type="entry name" value="Sec-Metab_Biosynth_Hydrolase"/>
</dbReference>
<organism evidence="2 3">
    <name type="scientific">Thermocatellispora tengchongensis</name>
    <dbReference type="NCBI Taxonomy" id="1073253"/>
    <lineage>
        <taxon>Bacteria</taxon>
        <taxon>Bacillati</taxon>
        <taxon>Actinomycetota</taxon>
        <taxon>Actinomycetes</taxon>
        <taxon>Streptosporangiales</taxon>
        <taxon>Streptosporangiaceae</taxon>
        <taxon>Thermocatellispora</taxon>
    </lineage>
</organism>
<dbReference type="PANTHER" id="PTHR37017">
    <property type="entry name" value="AB HYDROLASE-1 DOMAIN-CONTAINING PROTEIN-RELATED"/>
    <property type="match status" value="1"/>
</dbReference>
<dbReference type="GO" id="GO:0003824">
    <property type="term" value="F:catalytic activity"/>
    <property type="evidence" value="ECO:0007669"/>
    <property type="project" value="UniProtKB-ARBA"/>
</dbReference>
<dbReference type="EMBL" id="JACHGN010000026">
    <property type="protein sequence ID" value="MBB5138963.1"/>
    <property type="molecule type" value="Genomic_DNA"/>
</dbReference>
<reference evidence="2 3" key="1">
    <citation type="submission" date="2020-08" db="EMBL/GenBank/DDBJ databases">
        <title>Genomic Encyclopedia of Type Strains, Phase IV (KMG-IV): sequencing the most valuable type-strain genomes for metagenomic binning, comparative biology and taxonomic classification.</title>
        <authorList>
            <person name="Goeker M."/>
        </authorList>
    </citation>
    <scope>NUCLEOTIDE SEQUENCE [LARGE SCALE GENOMIC DNA]</scope>
    <source>
        <strain evidence="2 3">DSM 45615</strain>
    </source>
</reference>
<evidence type="ECO:0000313" key="3">
    <source>
        <dbReference type="Proteomes" id="UP000578449"/>
    </source>
</evidence>
<dbReference type="InterPro" id="IPR000073">
    <property type="entry name" value="AB_hydrolase_1"/>
</dbReference>
<keyword evidence="3" id="KW-1185">Reference proteome</keyword>
<dbReference type="PANTHER" id="PTHR37017:SF11">
    <property type="entry name" value="ESTERASE_LIPASE_THIOESTERASE DOMAIN-CONTAINING PROTEIN"/>
    <property type="match status" value="1"/>
</dbReference>
<comment type="caution">
    <text evidence="2">The sequence shown here is derived from an EMBL/GenBank/DDBJ whole genome shotgun (WGS) entry which is preliminary data.</text>
</comment>
<protein>
    <submittedName>
        <fullName evidence="2">Pimeloyl-ACP methyl ester carboxylesterase</fullName>
    </submittedName>
</protein>
<dbReference type="AlphaFoldDB" id="A0A840PLU8"/>
<dbReference type="Proteomes" id="UP000578449">
    <property type="component" value="Unassembled WGS sequence"/>
</dbReference>
<dbReference type="RefSeq" id="WP_185055811.1">
    <property type="nucleotide sequence ID" value="NZ_BAABIX010000014.1"/>
</dbReference>
<evidence type="ECO:0000313" key="2">
    <source>
        <dbReference type="EMBL" id="MBB5138963.1"/>
    </source>
</evidence>
<gene>
    <name evidence="2" type="ORF">HNP84_008725</name>
</gene>
<evidence type="ECO:0000259" key="1">
    <source>
        <dbReference type="Pfam" id="PF12697"/>
    </source>
</evidence>
<feature type="domain" description="AB hydrolase-1" evidence="1">
    <location>
        <begin position="5"/>
        <end position="240"/>
    </location>
</feature>
<proteinExistence type="predicted"/>
<sequence length="245" mass="26373">MSTYVLVPGFWLGAWAWEKVTEPLREAGHRVYPLSLTGLGERAHLATPQTDLETHIADIVNLIRYEDLREVILVAHSGAAGAVTGAADRVPERIARVVFLDSGPQPDGMSQLDFGPPEHRAAMEARAAEHGGGLVPFPSWEEHEKAGASLEGLGPAERELMASRAVGQPLGTMAQPLRRTGGFGKVPKTLVACSFPLEQVHAMIEAGHPFFAEMAGSEWDFAALPTGHWPMFSRPDATVSVLLSV</sequence>
<dbReference type="Gene3D" id="3.40.50.1820">
    <property type="entry name" value="alpha/beta hydrolase"/>
    <property type="match status" value="1"/>
</dbReference>
<name>A0A840PLU8_9ACTN</name>
<dbReference type="SUPFAM" id="SSF53474">
    <property type="entry name" value="alpha/beta-Hydrolases"/>
    <property type="match status" value="1"/>
</dbReference>
<dbReference type="InterPro" id="IPR029058">
    <property type="entry name" value="AB_hydrolase_fold"/>
</dbReference>